<sequence length="110" mass="11982">MGSYMLAQLQLKYGFANLARYEAAMVTIRELFEAQGISLVAGTVTRVGPLYEAFNLWEIEDQGHLERALDAMALGDPRALDAMGELDATVEHEQTRFLGALAFSGSANSP</sequence>
<proteinExistence type="predicted"/>
<comment type="caution">
    <text evidence="2">The sequence shown here is derived from an EMBL/GenBank/DDBJ whole genome shotgun (WGS) entry which is preliminary data.</text>
</comment>
<evidence type="ECO:0000313" key="3">
    <source>
        <dbReference type="Proteomes" id="UP000727056"/>
    </source>
</evidence>
<evidence type="ECO:0000313" key="2">
    <source>
        <dbReference type="EMBL" id="NJQ14575.1"/>
    </source>
</evidence>
<dbReference type="EMBL" id="JAAVJC010000030">
    <property type="protein sequence ID" value="NJQ14575.1"/>
    <property type="molecule type" value="Genomic_DNA"/>
</dbReference>
<dbReference type="RefSeq" id="WP_168087371.1">
    <property type="nucleotide sequence ID" value="NZ_BHZH01000012.1"/>
</dbReference>
<keyword evidence="3" id="KW-1185">Reference proteome</keyword>
<dbReference type="Pfam" id="PF07978">
    <property type="entry name" value="NIPSNAP"/>
    <property type="match status" value="1"/>
</dbReference>
<accession>A0ABX1CAD2</accession>
<dbReference type="InterPro" id="IPR011008">
    <property type="entry name" value="Dimeric_a/b-barrel"/>
</dbReference>
<reference evidence="2 3" key="1">
    <citation type="submission" date="2020-03" db="EMBL/GenBank/DDBJ databases">
        <title>Draft genome of Streptomyces sp. ventii, isolated from the Axial Seamount in the Pacific Ocean, and resequencing of the two type strains Streptomyces lonarensis strain NCL 716 and Streptomyces bohaiensis strain 11A07.</title>
        <authorList>
            <person name="Loughran R.M."/>
            <person name="Pfannmuller K.M."/>
            <person name="Wasson B.J."/>
            <person name="Deadmond M.C."/>
            <person name="Paddock B.E."/>
            <person name="Koyack M.J."/>
            <person name="Gallegos D.A."/>
            <person name="Mitchell E.A."/>
            <person name="Ushijima B."/>
            <person name="Saw J.H."/>
            <person name="Mcphail K.L."/>
            <person name="Videau P."/>
        </authorList>
    </citation>
    <scope>NUCLEOTIDE SEQUENCE [LARGE SCALE GENOMIC DNA]</scope>
    <source>
        <strain evidence="2 3">11A07</strain>
    </source>
</reference>
<organism evidence="2 3">
    <name type="scientific">Streptomyces bohaiensis</name>
    <dbReference type="NCBI Taxonomy" id="1431344"/>
    <lineage>
        <taxon>Bacteria</taxon>
        <taxon>Bacillati</taxon>
        <taxon>Actinomycetota</taxon>
        <taxon>Actinomycetes</taxon>
        <taxon>Kitasatosporales</taxon>
        <taxon>Streptomycetaceae</taxon>
        <taxon>Streptomyces</taxon>
    </lineage>
</organism>
<dbReference type="SUPFAM" id="SSF54909">
    <property type="entry name" value="Dimeric alpha+beta barrel"/>
    <property type="match status" value="1"/>
</dbReference>
<dbReference type="Gene3D" id="3.30.70.100">
    <property type="match status" value="1"/>
</dbReference>
<feature type="domain" description="NIPSNAP" evidence="1">
    <location>
        <begin position="16"/>
        <end position="104"/>
    </location>
</feature>
<dbReference type="InterPro" id="IPR012577">
    <property type="entry name" value="NIPSNAP"/>
</dbReference>
<dbReference type="Proteomes" id="UP000727056">
    <property type="component" value="Unassembled WGS sequence"/>
</dbReference>
<protein>
    <recommendedName>
        <fullName evidence="1">NIPSNAP domain-containing protein</fullName>
    </recommendedName>
</protein>
<evidence type="ECO:0000259" key="1">
    <source>
        <dbReference type="Pfam" id="PF07978"/>
    </source>
</evidence>
<gene>
    <name evidence="2" type="ORF">HCN52_06375</name>
</gene>
<name>A0ABX1CAD2_9ACTN</name>